<dbReference type="InterPro" id="IPR029062">
    <property type="entry name" value="Class_I_gatase-like"/>
</dbReference>
<dbReference type="AlphaFoldDB" id="A0A150P321"/>
<accession>A0A150P321</accession>
<evidence type="ECO:0000313" key="1">
    <source>
        <dbReference type="EMBL" id="KYF49909.1"/>
    </source>
</evidence>
<name>A0A150P321_SORCE</name>
<sequence>MPALMRGTALIYSSHSRCNVIHNDYIAQRALAGQDNKRVLFLPMSEAPRDGNELERQEFAYGNFRWFFQFYERFGLEHVPFYWTSSLRKEDVDLFWHHLASSEVVMLGGGYSTIGLWRYKQLGAQFDGEPGKFGRILHERRQRGLLTVGFSAGADQLCQHLFRRVWDSPGDNDAFGLARNTLVTLHHEPSRNGDLWHAARRMPHCLVFGLPNDAGLNVDWGVLPSGNLWQVYELIIDTSWDNPADALHVKTRQGALIDHFDPTGRHWAFHGGDHLVRITSQDGGYDRIWMTAGGRLLDYWTREPTGHGSIGDILGSH</sequence>
<dbReference type="Gene3D" id="3.40.50.880">
    <property type="match status" value="1"/>
</dbReference>
<proteinExistence type="predicted"/>
<reference evidence="1 2" key="1">
    <citation type="submission" date="2014-02" db="EMBL/GenBank/DDBJ databases">
        <title>The small core and large imbalanced accessory genome model reveals a collaborative survival strategy of Sorangium cellulosum strains in nature.</title>
        <authorList>
            <person name="Han K."/>
            <person name="Peng R."/>
            <person name="Blom J."/>
            <person name="Li Y.-Z."/>
        </authorList>
    </citation>
    <scope>NUCLEOTIDE SEQUENCE [LARGE SCALE GENOMIC DNA]</scope>
    <source>
        <strain evidence="1 2">So0157-25</strain>
    </source>
</reference>
<evidence type="ECO:0000313" key="2">
    <source>
        <dbReference type="Proteomes" id="UP000075420"/>
    </source>
</evidence>
<organism evidence="1 2">
    <name type="scientific">Sorangium cellulosum</name>
    <name type="common">Polyangium cellulosum</name>
    <dbReference type="NCBI Taxonomy" id="56"/>
    <lineage>
        <taxon>Bacteria</taxon>
        <taxon>Pseudomonadati</taxon>
        <taxon>Myxococcota</taxon>
        <taxon>Polyangia</taxon>
        <taxon>Polyangiales</taxon>
        <taxon>Polyangiaceae</taxon>
        <taxon>Sorangium</taxon>
    </lineage>
</organism>
<gene>
    <name evidence="1" type="ORF">BE08_37510</name>
</gene>
<protein>
    <submittedName>
        <fullName evidence="1">Uncharacterized protein</fullName>
    </submittedName>
</protein>
<dbReference type="SUPFAM" id="SSF52317">
    <property type="entry name" value="Class I glutamine amidotransferase-like"/>
    <property type="match status" value="1"/>
</dbReference>
<dbReference type="EMBL" id="JELY01003305">
    <property type="protein sequence ID" value="KYF49909.1"/>
    <property type="molecule type" value="Genomic_DNA"/>
</dbReference>
<dbReference type="Proteomes" id="UP000075420">
    <property type="component" value="Unassembled WGS sequence"/>
</dbReference>
<comment type="caution">
    <text evidence="1">The sequence shown here is derived from an EMBL/GenBank/DDBJ whole genome shotgun (WGS) entry which is preliminary data.</text>
</comment>